<gene>
    <name evidence="3" type="ORF">TCM_026012</name>
</gene>
<evidence type="ECO:0000259" key="2">
    <source>
        <dbReference type="Pfam" id="PF02721"/>
    </source>
</evidence>
<dbReference type="SUPFAM" id="SSF50249">
    <property type="entry name" value="Nucleic acid-binding proteins"/>
    <property type="match status" value="2"/>
</dbReference>
<feature type="region of interest" description="Disordered" evidence="1">
    <location>
        <begin position="291"/>
        <end position="310"/>
    </location>
</feature>
<dbReference type="eggNOG" id="KOG0851">
    <property type="taxonomic scope" value="Eukaryota"/>
</dbReference>
<feature type="compositionally biased region" description="Low complexity" evidence="1">
    <location>
        <begin position="291"/>
        <end position="308"/>
    </location>
</feature>
<name>A0A061F231_THECC</name>
<protein>
    <recommendedName>
        <fullName evidence="2">Replication protein A 70 kDa DNA-binding subunit B/D first OB fold domain-containing protein</fullName>
    </recommendedName>
</protein>
<dbReference type="Pfam" id="PF02721">
    <property type="entry name" value="DUF223"/>
    <property type="match status" value="1"/>
</dbReference>
<dbReference type="PANTHER" id="PTHR47165">
    <property type="entry name" value="OS03G0429900 PROTEIN"/>
    <property type="match status" value="1"/>
</dbReference>
<dbReference type="InParanoid" id="A0A061F231"/>
<dbReference type="Gene3D" id="2.40.50.140">
    <property type="entry name" value="Nucleic acid-binding proteins"/>
    <property type="match status" value="2"/>
</dbReference>
<sequence>MVLDIIVVVEESLKMSDQYLCNLRPFQQGIFVKVRIVRIWESIDPSRPDTLLSLDFLAIDAQRGAMHFMIRSSDASQFRPQLKEGCLYSIKKFQINNKKTAFNPIPSNIMGIFTKNTVIQTIQDNLDAYPANFIGALKSITTIEKVRLQNRTSDVKKRDLYIEDLSGNTLKVVLYGDKAEAIDEDQLLDKFISPIVIVAATTIKKYMTTKFYMDLNIPETMLHKQRYEKEPFSVQIINIHMSPQQLSTKEYEIKDSTLADINNADPTEVVHLLKPFLDNPDQEWHTGIAATTSKSSTPPPLTLGSSASKVTTEKAKEQLLPILMKAEMNREDVYSSLSTFNSDQYTFRKTFMSAF</sequence>
<proteinExistence type="predicted"/>
<dbReference type="OMA" id="ARIWECT"/>
<dbReference type="CDD" id="cd04481">
    <property type="entry name" value="RPA1_DBD_B_like"/>
    <property type="match status" value="1"/>
</dbReference>
<dbReference type="Gramene" id="EOY10707">
    <property type="protein sequence ID" value="EOY10707"/>
    <property type="gene ID" value="TCM_026012"/>
</dbReference>
<dbReference type="Proteomes" id="UP000026915">
    <property type="component" value="Chromosome 5"/>
</dbReference>
<dbReference type="HOGENOM" id="CLU_044279_0_0_1"/>
<reference evidence="3 4" key="1">
    <citation type="journal article" date="2013" name="Genome Biol.">
        <title>The genome sequence of the most widely cultivated cacao type and its use to identify candidate genes regulating pod color.</title>
        <authorList>
            <person name="Motamayor J.C."/>
            <person name="Mockaitis K."/>
            <person name="Schmutz J."/>
            <person name="Haiminen N."/>
            <person name="Iii D.L."/>
            <person name="Cornejo O."/>
            <person name="Findley S.D."/>
            <person name="Zheng P."/>
            <person name="Utro F."/>
            <person name="Royaert S."/>
            <person name="Saski C."/>
            <person name="Jenkins J."/>
            <person name="Podicheti R."/>
            <person name="Zhao M."/>
            <person name="Scheffler B.E."/>
            <person name="Stack J.C."/>
            <person name="Feltus F.A."/>
            <person name="Mustiga G.M."/>
            <person name="Amores F."/>
            <person name="Phillips W."/>
            <person name="Marelli J.P."/>
            <person name="May G.D."/>
            <person name="Shapiro H."/>
            <person name="Ma J."/>
            <person name="Bustamante C.D."/>
            <person name="Schnell R.J."/>
            <person name="Main D."/>
            <person name="Gilbert D."/>
            <person name="Parida L."/>
            <person name="Kuhn D.N."/>
        </authorList>
    </citation>
    <scope>NUCLEOTIDE SEQUENCE [LARGE SCALE GENOMIC DNA]</scope>
    <source>
        <strain evidence="4">cv. Matina 1-6</strain>
    </source>
</reference>
<evidence type="ECO:0000256" key="1">
    <source>
        <dbReference type="SAM" id="MobiDB-lite"/>
    </source>
</evidence>
<evidence type="ECO:0000313" key="3">
    <source>
        <dbReference type="EMBL" id="EOY10707.1"/>
    </source>
</evidence>
<keyword evidence="4" id="KW-1185">Reference proteome</keyword>
<dbReference type="STRING" id="3641.A0A061F231"/>
<evidence type="ECO:0000313" key="4">
    <source>
        <dbReference type="Proteomes" id="UP000026915"/>
    </source>
</evidence>
<dbReference type="AlphaFoldDB" id="A0A061F231"/>
<dbReference type="InterPro" id="IPR003871">
    <property type="entry name" value="RFA1B/D_OB_1st"/>
</dbReference>
<feature type="domain" description="Replication protein A 70 kDa DNA-binding subunit B/D first OB fold" evidence="2">
    <location>
        <begin position="19"/>
        <end position="120"/>
    </location>
</feature>
<dbReference type="PANTHER" id="PTHR47165:SF4">
    <property type="entry name" value="OS03G0429900 PROTEIN"/>
    <property type="match status" value="1"/>
</dbReference>
<accession>A0A061F231</accession>
<dbReference type="EMBL" id="CM001883">
    <property type="protein sequence ID" value="EOY10707.1"/>
    <property type="molecule type" value="Genomic_DNA"/>
</dbReference>
<dbReference type="InterPro" id="IPR012340">
    <property type="entry name" value="NA-bd_OB-fold"/>
</dbReference>
<organism evidence="3 4">
    <name type="scientific">Theobroma cacao</name>
    <name type="common">Cacao</name>
    <name type="synonym">Cocoa</name>
    <dbReference type="NCBI Taxonomy" id="3641"/>
    <lineage>
        <taxon>Eukaryota</taxon>
        <taxon>Viridiplantae</taxon>
        <taxon>Streptophyta</taxon>
        <taxon>Embryophyta</taxon>
        <taxon>Tracheophyta</taxon>
        <taxon>Spermatophyta</taxon>
        <taxon>Magnoliopsida</taxon>
        <taxon>eudicotyledons</taxon>
        <taxon>Gunneridae</taxon>
        <taxon>Pentapetalae</taxon>
        <taxon>rosids</taxon>
        <taxon>malvids</taxon>
        <taxon>Malvales</taxon>
        <taxon>Malvaceae</taxon>
        <taxon>Byttnerioideae</taxon>
        <taxon>Theobroma</taxon>
    </lineage>
</organism>